<gene>
    <name evidence="12 19" type="primary">hisD</name>
    <name evidence="19" type="ORF">D7294_12860</name>
</gene>
<evidence type="ECO:0000256" key="16">
    <source>
        <dbReference type="PIRSR" id="PIRSR000099-3"/>
    </source>
</evidence>
<dbReference type="OrthoDB" id="9805269at2"/>
<dbReference type="InterPro" id="IPR016161">
    <property type="entry name" value="Ald_DH/histidinol_DH"/>
</dbReference>
<dbReference type="Gene3D" id="3.40.50.1980">
    <property type="entry name" value="Nitrogenase molybdenum iron protein domain"/>
    <property type="match status" value="2"/>
</dbReference>
<evidence type="ECO:0000256" key="1">
    <source>
        <dbReference type="ARBA" id="ARBA00003850"/>
    </source>
</evidence>
<keyword evidence="8 12" id="KW-0560">Oxidoreductase</keyword>
<evidence type="ECO:0000256" key="11">
    <source>
        <dbReference type="ARBA" id="ARBA00049489"/>
    </source>
</evidence>
<feature type="binding site" evidence="12 17">
    <location>
        <position position="429"/>
    </location>
    <ligand>
        <name>Zn(2+)</name>
        <dbReference type="ChEBI" id="CHEBI:29105"/>
    </ligand>
</feature>
<dbReference type="CDD" id="cd06572">
    <property type="entry name" value="Histidinol_dh"/>
    <property type="match status" value="1"/>
</dbReference>
<dbReference type="GO" id="GO:0000105">
    <property type="term" value="P:L-histidine biosynthetic process"/>
    <property type="evidence" value="ECO:0007669"/>
    <property type="project" value="UniProtKB-UniRule"/>
</dbReference>
<evidence type="ECO:0000256" key="9">
    <source>
        <dbReference type="ARBA" id="ARBA00023027"/>
    </source>
</evidence>
<evidence type="ECO:0000256" key="4">
    <source>
        <dbReference type="ARBA" id="ARBA00012965"/>
    </source>
</evidence>
<dbReference type="InterPro" id="IPR001692">
    <property type="entry name" value="Histidinol_DH_CS"/>
</dbReference>
<comment type="caution">
    <text evidence="19">The sequence shown here is derived from an EMBL/GenBank/DDBJ whole genome shotgun (WGS) entry which is preliminary data.</text>
</comment>
<dbReference type="Pfam" id="PF00815">
    <property type="entry name" value="Histidinol_dh"/>
    <property type="match status" value="1"/>
</dbReference>
<keyword evidence="6 12" id="KW-0479">Metal-binding</keyword>
<feature type="binding site" evidence="12 16">
    <location>
        <position position="245"/>
    </location>
    <ligand>
        <name>substrate</name>
    </ligand>
</feature>
<evidence type="ECO:0000256" key="14">
    <source>
        <dbReference type="PIRSR" id="PIRSR000099-1"/>
    </source>
</evidence>
<dbReference type="InterPro" id="IPR022695">
    <property type="entry name" value="Histidinol_DH_monofunct"/>
</dbReference>
<evidence type="ECO:0000256" key="7">
    <source>
        <dbReference type="ARBA" id="ARBA00022833"/>
    </source>
</evidence>
<keyword evidence="7 12" id="KW-0862">Zinc</keyword>
<feature type="binding site" evidence="12 17">
    <location>
        <position position="267"/>
    </location>
    <ligand>
        <name>Zn(2+)</name>
        <dbReference type="ChEBI" id="CHEBI:29105"/>
    </ligand>
</feature>
<evidence type="ECO:0000256" key="13">
    <source>
        <dbReference type="PIRNR" id="PIRNR000099"/>
    </source>
</evidence>
<feature type="binding site" evidence="12 15">
    <location>
        <position position="222"/>
    </location>
    <ligand>
        <name>NAD(+)</name>
        <dbReference type="ChEBI" id="CHEBI:57540"/>
    </ligand>
</feature>
<feature type="binding site" evidence="12 16">
    <location>
        <position position="337"/>
    </location>
    <ligand>
        <name>substrate</name>
    </ligand>
</feature>
<feature type="binding site" evidence="12 17">
    <location>
        <position position="370"/>
    </location>
    <ligand>
        <name>Zn(2+)</name>
        <dbReference type="ChEBI" id="CHEBI:29105"/>
    </ligand>
</feature>
<comment type="similarity">
    <text evidence="3 12 13 18">Belongs to the histidinol dehydrogenase family.</text>
</comment>
<dbReference type="GO" id="GO:0005829">
    <property type="term" value="C:cytosol"/>
    <property type="evidence" value="ECO:0007669"/>
    <property type="project" value="TreeGrafter"/>
</dbReference>
<evidence type="ECO:0000256" key="12">
    <source>
        <dbReference type="HAMAP-Rule" id="MF_01024"/>
    </source>
</evidence>
<dbReference type="GO" id="GO:0004399">
    <property type="term" value="F:histidinol dehydrogenase activity"/>
    <property type="evidence" value="ECO:0007669"/>
    <property type="project" value="UniProtKB-UniRule"/>
</dbReference>
<dbReference type="PIRSF" id="PIRSF000099">
    <property type="entry name" value="Histidinol_dh"/>
    <property type="match status" value="1"/>
</dbReference>
<dbReference type="NCBIfam" id="TIGR00069">
    <property type="entry name" value="hisD"/>
    <property type="match status" value="1"/>
</dbReference>
<keyword evidence="20" id="KW-1185">Reference proteome</keyword>
<comment type="catalytic activity">
    <reaction evidence="11 12">
        <text>L-histidinol + 2 NAD(+) + H2O = L-histidine + 2 NADH + 3 H(+)</text>
        <dbReference type="Rhea" id="RHEA:20641"/>
        <dbReference type="ChEBI" id="CHEBI:15377"/>
        <dbReference type="ChEBI" id="CHEBI:15378"/>
        <dbReference type="ChEBI" id="CHEBI:57540"/>
        <dbReference type="ChEBI" id="CHEBI:57595"/>
        <dbReference type="ChEBI" id="CHEBI:57699"/>
        <dbReference type="ChEBI" id="CHEBI:57945"/>
        <dbReference type="EC" id="1.1.1.23"/>
    </reaction>
</comment>
<dbReference type="RefSeq" id="WP_120678962.1">
    <property type="nucleotide sequence ID" value="NZ_RBAL01000006.1"/>
</dbReference>
<dbReference type="Gene3D" id="1.20.5.1300">
    <property type="match status" value="1"/>
</dbReference>
<dbReference type="HAMAP" id="MF_01024">
    <property type="entry name" value="HisD"/>
    <property type="match status" value="1"/>
</dbReference>
<feature type="binding site" evidence="12 15">
    <location>
        <position position="199"/>
    </location>
    <ligand>
        <name>NAD(+)</name>
        <dbReference type="ChEBI" id="CHEBI:57540"/>
    </ligand>
</feature>
<keyword evidence="10 12" id="KW-0368">Histidine biosynthesis</keyword>
<feature type="binding site" evidence="12 16">
    <location>
        <position position="429"/>
    </location>
    <ligand>
        <name>substrate</name>
    </ligand>
</feature>
<keyword evidence="9 12" id="KW-0520">NAD</keyword>
<accession>A0A3A9Z1J2</accession>
<sequence length="463" mass="48428">MLNRIDLRESPPVPGGIDRDLLPRAEFDVEAALEKVRPICEHVRHHGTAALIEYAERFEQVAIERTRVPAEALRRALAELDPAVRAGLEESIRRARLVHRDQRRTDSTVRVVPGGTVTERWVPVERVGLYVPGGRAVYPSSVVMNVVPAQEAGVGSLAVASPPQREPGNDWGAGLPHPTILAACALLGVEEVHAAGGAQAIAMFAYGTGECAPVSLVTGPGNVYVAAAKRLLKGRVGIDAEAGPTEIAVLADDSAEPGLVAADLISQAEHDVLAAAVLVTPSVALADAVDAELRARVPAARHHGRIAEALGGRQSGTVLVRDLEHGLAVVDAYAAEHLEIMTEDAARVAARVRNAGAVFVGPYAPVSLGDYCAGSNHVLPTGGCACHSSGLSVQSFLRGIHVVDYDRQALAQVAHHVTALAEAEDLPAHGAAVRARFEATATPAAVPAGAAGEKDDWKVPQSK</sequence>
<dbReference type="EMBL" id="RBAL01000006">
    <property type="protein sequence ID" value="RKN42322.1"/>
    <property type="molecule type" value="Genomic_DNA"/>
</dbReference>
<feature type="binding site" evidence="12 16">
    <location>
        <position position="270"/>
    </location>
    <ligand>
        <name>substrate</name>
    </ligand>
</feature>
<feature type="active site" description="Proton acceptor" evidence="12 14">
    <location>
        <position position="337"/>
    </location>
</feature>
<evidence type="ECO:0000256" key="2">
    <source>
        <dbReference type="ARBA" id="ARBA00004940"/>
    </source>
</evidence>
<evidence type="ECO:0000256" key="3">
    <source>
        <dbReference type="ARBA" id="ARBA00010178"/>
    </source>
</evidence>
<evidence type="ECO:0000313" key="20">
    <source>
        <dbReference type="Proteomes" id="UP000272474"/>
    </source>
</evidence>
<evidence type="ECO:0000256" key="5">
    <source>
        <dbReference type="ARBA" id="ARBA00016531"/>
    </source>
</evidence>
<proteinExistence type="inferred from homology"/>
<dbReference type="PROSITE" id="PS00611">
    <property type="entry name" value="HISOL_DEHYDROGENASE"/>
    <property type="match status" value="1"/>
</dbReference>
<evidence type="ECO:0000313" key="19">
    <source>
        <dbReference type="EMBL" id="RKN42322.1"/>
    </source>
</evidence>
<evidence type="ECO:0000256" key="18">
    <source>
        <dbReference type="RuleBase" id="RU004175"/>
    </source>
</evidence>
<evidence type="ECO:0000256" key="6">
    <source>
        <dbReference type="ARBA" id="ARBA00022723"/>
    </source>
</evidence>
<organism evidence="19 20">
    <name type="scientific">Streptomyces hoynatensis</name>
    <dbReference type="NCBI Taxonomy" id="1141874"/>
    <lineage>
        <taxon>Bacteria</taxon>
        <taxon>Bacillati</taxon>
        <taxon>Actinomycetota</taxon>
        <taxon>Actinomycetes</taxon>
        <taxon>Kitasatosporales</taxon>
        <taxon>Streptomycetaceae</taxon>
        <taxon>Streptomyces</taxon>
    </lineage>
</organism>
<dbReference type="UniPathway" id="UPA00031">
    <property type="reaction ID" value="UER00014"/>
</dbReference>
<dbReference type="EC" id="1.1.1.23" evidence="4 12"/>
<name>A0A3A9Z1J2_9ACTN</name>
<reference evidence="19 20" key="1">
    <citation type="journal article" date="2014" name="Int. J. Syst. Evol. Microbiol.">
        <title>Streptomyces hoynatensis sp. nov., isolated from deep marine sediment.</title>
        <authorList>
            <person name="Veyisoglu A."/>
            <person name="Sahin N."/>
        </authorList>
    </citation>
    <scope>NUCLEOTIDE SEQUENCE [LARGE SCALE GENOMIC DNA]</scope>
    <source>
        <strain evidence="19 20">KCTC 29097</strain>
    </source>
</reference>
<feature type="binding site" evidence="12 17">
    <location>
        <position position="270"/>
    </location>
    <ligand>
        <name>Zn(2+)</name>
        <dbReference type="ChEBI" id="CHEBI:29105"/>
    </ligand>
</feature>
<protein>
    <recommendedName>
        <fullName evidence="5 12">Histidinol dehydrogenase</fullName>
        <shortName evidence="12">HDH</shortName>
        <ecNumber evidence="4 12">1.1.1.23</ecNumber>
    </recommendedName>
</protein>
<comment type="pathway">
    <text evidence="2 12">Amino-acid biosynthesis; L-histidine biosynthesis; L-histidine from 5-phospho-alpha-D-ribose 1-diphosphate: step 9/9.</text>
</comment>
<evidence type="ECO:0000256" key="17">
    <source>
        <dbReference type="PIRSR" id="PIRSR000099-4"/>
    </source>
</evidence>
<comment type="cofactor">
    <cofactor evidence="12 17">
        <name>Zn(2+)</name>
        <dbReference type="ChEBI" id="CHEBI:29105"/>
    </cofactor>
    <text evidence="12 17">Binds 1 zinc ion per subunit.</text>
</comment>
<dbReference type="PRINTS" id="PR00083">
    <property type="entry name" value="HOLDHDRGNASE"/>
</dbReference>
<comment type="function">
    <text evidence="1 12">Catalyzes the sequential NAD-dependent oxidations of L-histidinol to L-histidinaldehyde and then to L-histidine.</text>
</comment>
<evidence type="ECO:0000256" key="15">
    <source>
        <dbReference type="PIRSR" id="PIRSR000099-2"/>
    </source>
</evidence>
<feature type="active site" description="Proton acceptor" evidence="12 14">
    <location>
        <position position="336"/>
    </location>
</feature>
<dbReference type="Proteomes" id="UP000272474">
    <property type="component" value="Unassembled WGS sequence"/>
</dbReference>
<feature type="binding site" evidence="12 16">
    <location>
        <position position="424"/>
    </location>
    <ligand>
        <name>substrate</name>
    </ligand>
</feature>
<dbReference type="PANTHER" id="PTHR21256">
    <property type="entry name" value="HISTIDINOL DEHYDROGENASE HDH"/>
    <property type="match status" value="1"/>
</dbReference>
<evidence type="ECO:0000256" key="10">
    <source>
        <dbReference type="ARBA" id="ARBA00023102"/>
    </source>
</evidence>
<dbReference type="AlphaFoldDB" id="A0A3A9Z1J2"/>
<evidence type="ECO:0000256" key="8">
    <source>
        <dbReference type="ARBA" id="ARBA00023002"/>
    </source>
</evidence>
<dbReference type="PANTHER" id="PTHR21256:SF2">
    <property type="entry name" value="HISTIDINE BIOSYNTHESIS TRIFUNCTIONAL PROTEIN"/>
    <property type="match status" value="1"/>
</dbReference>
<dbReference type="SUPFAM" id="SSF53720">
    <property type="entry name" value="ALDH-like"/>
    <property type="match status" value="1"/>
</dbReference>
<dbReference type="GO" id="GO:0051287">
    <property type="term" value="F:NAD binding"/>
    <property type="evidence" value="ECO:0007669"/>
    <property type="project" value="InterPro"/>
</dbReference>
<feature type="binding site" evidence="12 16">
    <location>
        <position position="267"/>
    </location>
    <ligand>
        <name>substrate</name>
    </ligand>
</feature>
<dbReference type="InterPro" id="IPR012131">
    <property type="entry name" value="Hstdl_DH"/>
</dbReference>
<keyword evidence="12" id="KW-0028">Amino-acid biosynthesis</keyword>
<dbReference type="GO" id="GO:0008270">
    <property type="term" value="F:zinc ion binding"/>
    <property type="evidence" value="ECO:0007669"/>
    <property type="project" value="UniProtKB-UniRule"/>
</dbReference>
<feature type="binding site" evidence="12 15">
    <location>
        <position position="130"/>
    </location>
    <ligand>
        <name>NAD(+)</name>
        <dbReference type="ChEBI" id="CHEBI:57540"/>
    </ligand>
</feature>
<dbReference type="FunFam" id="3.40.50.1980:FF:000001">
    <property type="entry name" value="Histidinol dehydrogenase"/>
    <property type="match status" value="1"/>
</dbReference>
<feature type="binding site" evidence="12 16">
    <location>
        <position position="370"/>
    </location>
    <ligand>
        <name>substrate</name>
    </ligand>
</feature>